<reference evidence="1 2" key="1">
    <citation type="journal article" date="2018" name="Biotechnol. Adv.">
        <title>Improved genomic resources and new bioinformatic workflow for the carcinogenic parasite Clonorchis sinensis: Biotechnological implications.</title>
        <authorList>
            <person name="Wang D."/>
            <person name="Korhonen P.K."/>
            <person name="Gasser R.B."/>
            <person name="Young N.D."/>
        </authorList>
    </citation>
    <scope>NUCLEOTIDE SEQUENCE [LARGE SCALE GENOMIC DNA]</scope>
    <source>
        <strain evidence="1">Cs-k2</strain>
    </source>
</reference>
<reference evidence="1 2" key="2">
    <citation type="journal article" date="2021" name="Genomics">
        <title>High-quality reference genome for Clonorchis sinensis.</title>
        <authorList>
            <person name="Young N.D."/>
            <person name="Stroehlein A.J."/>
            <person name="Kinkar L."/>
            <person name="Wang T."/>
            <person name="Sohn W.M."/>
            <person name="Chang B.C.H."/>
            <person name="Kaur P."/>
            <person name="Weisz D."/>
            <person name="Dudchenko O."/>
            <person name="Aiden E.L."/>
            <person name="Korhonen P.K."/>
            <person name="Gasser R.B."/>
        </authorList>
    </citation>
    <scope>NUCLEOTIDE SEQUENCE [LARGE SCALE GENOMIC DNA]</scope>
    <source>
        <strain evidence="1">Cs-k2</strain>
    </source>
</reference>
<dbReference type="Proteomes" id="UP000286415">
    <property type="component" value="Unassembled WGS sequence"/>
</dbReference>
<organism evidence="1 2">
    <name type="scientific">Clonorchis sinensis</name>
    <name type="common">Chinese liver fluke</name>
    <dbReference type="NCBI Taxonomy" id="79923"/>
    <lineage>
        <taxon>Eukaryota</taxon>
        <taxon>Metazoa</taxon>
        <taxon>Spiralia</taxon>
        <taxon>Lophotrochozoa</taxon>
        <taxon>Platyhelminthes</taxon>
        <taxon>Trematoda</taxon>
        <taxon>Digenea</taxon>
        <taxon>Opisthorchiida</taxon>
        <taxon>Opisthorchiata</taxon>
        <taxon>Opisthorchiidae</taxon>
        <taxon>Clonorchis</taxon>
    </lineage>
</organism>
<evidence type="ECO:0000313" key="1">
    <source>
        <dbReference type="EMBL" id="KAG5449963.1"/>
    </source>
</evidence>
<accession>A0A8T1MLC8</accession>
<name>A0A8T1MLC8_CLOSI</name>
<sequence>MKKIFSLQWICSFVGAPPNSLDPEKLDHTDIPSLFGLIRCIPQNHPHDMLPTVSSSLLKGRASVDKLRAPVLLSNSSRVATPVKMNCCSNELSISMNDCGPQVTK</sequence>
<proteinExistence type="predicted"/>
<evidence type="ECO:0000313" key="2">
    <source>
        <dbReference type="Proteomes" id="UP000286415"/>
    </source>
</evidence>
<protein>
    <submittedName>
        <fullName evidence="1">Uncharacterized protein</fullName>
    </submittedName>
</protein>
<comment type="caution">
    <text evidence="1">The sequence shown here is derived from an EMBL/GenBank/DDBJ whole genome shotgun (WGS) entry which is preliminary data.</text>
</comment>
<keyword evidence="2" id="KW-1185">Reference proteome</keyword>
<dbReference type="AlphaFoldDB" id="A0A8T1MLC8"/>
<gene>
    <name evidence="1" type="ORF">CSKR_201086</name>
</gene>
<dbReference type="EMBL" id="NIRI02000042">
    <property type="protein sequence ID" value="KAG5449963.1"/>
    <property type="molecule type" value="Genomic_DNA"/>
</dbReference>